<dbReference type="Gene3D" id="1.10.1370.30">
    <property type="match status" value="1"/>
</dbReference>
<organism evidence="1 2">
    <name type="scientific">Plebeiibacterium marinum</name>
    <dbReference type="NCBI Taxonomy" id="2992111"/>
    <lineage>
        <taxon>Bacteria</taxon>
        <taxon>Pseudomonadati</taxon>
        <taxon>Bacteroidota</taxon>
        <taxon>Bacteroidia</taxon>
        <taxon>Marinilabiliales</taxon>
        <taxon>Marinilabiliaceae</taxon>
        <taxon>Plebeiibacterium</taxon>
    </lineage>
</organism>
<reference evidence="1" key="1">
    <citation type="submission" date="2022-10" db="EMBL/GenBank/DDBJ databases">
        <authorList>
            <person name="Yu W.X."/>
        </authorList>
    </citation>
    <scope>NUCLEOTIDE SEQUENCE</scope>
    <source>
        <strain evidence="1">D04</strain>
    </source>
</reference>
<dbReference type="SUPFAM" id="SSF55486">
    <property type="entry name" value="Metalloproteases ('zincins'), catalytic domain"/>
    <property type="match status" value="1"/>
</dbReference>
<dbReference type="AlphaFoldDB" id="A0AAE3SLU1"/>
<dbReference type="EMBL" id="JAPDPI010000072">
    <property type="protein sequence ID" value="MCW3807953.1"/>
    <property type="molecule type" value="Genomic_DNA"/>
</dbReference>
<evidence type="ECO:0000313" key="1">
    <source>
        <dbReference type="EMBL" id="MCW3807953.1"/>
    </source>
</evidence>
<proteinExistence type="predicted"/>
<accession>A0AAE3SLU1</accession>
<comment type="caution">
    <text evidence="1">The sequence shown here is derived from an EMBL/GenBank/DDBJ whole genome shotgun (WGS) entry which is preliminary data.</text>
</comment>
<dbReference type="PROSITE" id="PS51257">
    <property type="entry name" value="PROKAR_LIPOPROTEIN"/>
    <property type="match status" value="1"/>
</dbReference>
<dbReference type="Proteomes" id="UP001207408">
    <property type="component" value="Unassembled WGS sequence"/>
</dbReference>
<dbReference type="RefSeq" id="WP_301202461.1">
    <property type="nucleotide sequence ID" value="NZ_JAPDPI010000072.1"/>
</dbReference>
<gene>
    <name evidence="1" type="ORF">OM074_20185</name>
</gene>
<sequence length="686" mass="78673">MRTSIGIMIACLLFAACSKQPDQNKELHMETANITKETIKNTINSIEKIFPDSEAELITKGVEHAASLWRNTDGSEAEFKNFCEKQFIGNSQQKSLVFEKISRNLEVLYGHFNKISLDLQKPLHQPMGEILEVDKAFGAYNPNAHLNADLYRNKLAFTIALNFPYYSLEEKDEMAQDWSRLDWAYARLGDRFASRIPSHILQKVSEIESASDIYISDYNIYMGNLTDATQTSFFPKDMVLLSHWNLRDEIKSQYSKGEKGLASQAMIYQVMKRIIDQSIPQKVINNDEFKWDPYTNVVYKDGKGIEATPENNQRYQQILNNFHVSREMDQYATLNTAIRRAFEGQMEITQKDAEKLFVKFLSSKELKNVAELIKQRLGRDLKPWDIWYDGFKSRSSIDEDALNTITQKRYPNAKAFDADLPNMLVKLGFSEKKAHYLAEKIDVDPARGSGHAWGAGMKGETAHLRTRIPETGMNYKGYNIAIHEFGHNVEQTISLYDVDHYLLNGVPNTAFTEALAFIFQSRDLELLGIKNKDSQQQYLKTLDSFWSTYEIMGVSLLDQRMWKWLYANTNATAGELKDAVEKIAKEIWNDFYAPVFGMKDEPILAVYSHMISNPLYLSNYAFGQLIQFQVEQHLDNSDFAAEVQRLYRIGCITPGAWMQEGVGKDISIDPLVDMTHKAVKKVSENL</sequence>
<evidence type="ECO:0000313" key="2">
    <source>
        <dbReference type="Proteomes" id="UP001207408"/>
    </source>
</evidence>
<protein>
    <submittedName>
        <fullName evidence="1">Uncharacterized protein</fullName>
    </submittedName>
</protein>
<keyword evidence="2" id="KW-1185">Reference proteome</keyword>
<name>A0AAE3SLU1_9BACT</name>